<evidence type="ECO:0000256" key="1">
    <source>
        <dbReference type="SAM" id="MobiDB-lite"/>
    </source>
</evidence>
<dbReference type="STRING" id="1280954.HPO_15161"/>
<sequence>MRLSKSFTRLIAATTAASLLVAPMAHADRDRGGKGKRGYERGYDRGHDRGYDRSRGHKHDHKYHYRHSSKPHYHYSPPVRYVPPPRSSVTVTYGYTYGPHYYRGYAPRYNVGSYYGYAPRTVYITEYDRYGLYAPPSGYHWVRDNDRGDAILASVATGAIIGLVVGALATN</sequence>
<evidence type="ECO:0000313" key="4">
    <source>
        <dbReference type="EMBL" id="KCZ97383.1"/>
    </source>
</evidence>
<dbReference type="EMBL" id="ARYM01000020">
    <property type="protein sequence ID" value="KCZ97383.1"/>
    <property type="molecule type" value="Genomic_DNA"/>
</dbReference>
<dbReference type="InterPro" id="IPR024572">
    <property type="entry name" value="RcnB"/>
</dbReference>
<keyword evidence="2" id="KW-1133">Transmembrane helix</keyword>
<evidence type="ECO:0008006" key="6">
    <source>
        <dbReference type="Google" id="ProtNLM"/>
    </source>
</evidence>
<name>A0A062VDB9_9PROT</name>
<evidence type="ECO:0000256" key="2">
    <source>
        <dbReference type="SAM" id="Phobius"/>
    </source>
</evidence>
<feature type="transmembrane region" description="Helical" evidence="2">
    <location>
        <begin position="150"/>
        <end position="169"/>
    </location>
</feature>
<organism evidence="4 5">
    <name type="scientific">Hyphomonas polymorpha PS728</name>
    <dbReference type="NCBI Taxonomy" id="1280954"/>
    <lineage>
        <taxon>Bacteria</taxon>
        <taxon>Pseudomonadati</taxon>
        <taxon>Pseudomonadota</taxon>
        <taxon>Alphaproteobacteria</taxon>
        <taxon>Hyphomonadales</taxon>
        <taxon>Hyphomonadaceae</taxon>
        <taxon>Hyphomonas</taxon>
    </lineage>
</organism>
<dbReference type="eggNOG" id="COG5455">
    <property type="taxonomic scope" value="Bacteria"/>
</dbReference>
<dbReference type="AlphaFoldDB" id="A0A062VDB9"/>
<comment type="caution">
    <text evidence="4">The sequence shown here is derived from an EMBL/GenBank/DDBJ whole genome shotgun (WGS) entry which is preliminary data.</text>
</comment>
<keyword evidence="5" id="KW-1185">Reference proteome</keyword>
<reference evidence="4 5" key="1">
    <citation type="journal article" date="2014" name="Antonie Van Leeuwenhoek">
        <title>Hyphomonas beringensis sp. nov. and Hyphomonas chukchiensis sp. nov., isolated from surface seawater of the Bering Sea and Chukchi Sea.</title>
        <authorList>
            <person name="Li C."/>
            <person name="Lai Q."/>
            <person name="Li G."/>
            <person name="Dong C."/>
            <person name="Wang J."/>
            <person name="Liao Y."/>
            <person name="Shao Z."/>
        </authorList>
    </citation>
    <scope>NUCLEOTIDE SEQUENCE [LARGE SCALE GENOMIC DNA]</scope>
    <source>
        <strain evidence="4 5">PS728</strain>
    </source>
</reference>
<protein>
    <recommendedName>
        <fullName evidence="6">RcnB family protein</fullName>
    </recommendedName>
</protein>
<feature type="compositionally biased region" description="Basic and acidic residues" evidence="1">
    <location>
        <begin position="26"/>
        <end position="54"/>
    </location>
</feature>
<accession>A0A062VDB9</accession>
<feature type="region of interest" description="Disordered" evidence="1">
    <location>
        <begin position="26"/>
        <end position="59"/>
    </location>
</feature>
<keyword evidence="2" id="KW-0472">Membrane</keyword>
<evidence type="ECO:0000256" key="3">
    <source>
        <dbReference type="SAM" id="SignalP"/>
    </source>
</evidence>
<proteinExistence type="predicted"/>
<keyword evidence="3" id="KW-0732">Signal</keyword>
<dbReference type="RefSeq" id="WP_051612666.1">
    <property type="nucleotide sequence ID" value="NZ_ARYM01000020.1"/>
</dbReference>
<evidence type="ECO:0000313" key="5">
    <source>
        <dbReference type="Proteomes" id="UP000027100"/>
    </source>
</evidence>
<keyword evidence="2" id="KW-0812">Transmembrane</keyword>
<dbReference type="PATRIC" id="fig|1280954.3.peg.3068"/>
<dbReference type="Gene3D" id="3.10.450.160">
    <property type="entry name" value="inner membrane protein cigr"/>
    <property type="match status" value="1"/>
</dbReference>
<dbReference type="Pfam" id="PF11776">
    <property type="entry name" value="RcnB"/>
    <property type="match status" value="1"/>
</dbReference>
<feature type="signal peptide" evidence="3">
    <location>
        <begin position="1"/>
        <end position="27"/>
    </location>
</feature>
<dbReference type="OrthoDB" id="9808839at2"/>
<dbReference type="Proteomes" id="UP000027100">
    <property type="component" value="Unassembled WGS sequence"/>
</dbReference>
<feature type="chain" id="PRO_5001615092" description="RcnB family protein" evidence="3">
    <location>
        <begin position="28"/>
        <end position="171"/>
    </location>
</feature>
<gene>
    <name evidence="4" type="ORF">HPO_15161</name>
</gene>